<dbReference type="Gene3D" id="3.60.10.10">
    <property type="entry name" value="Endonuclease/exonuclease/phosphatase"/>
    <property type="match status" value="1"/>
</dbReference>
<comment type="caution">
    <text evidence="13">The sequence shown here is derived from an EMBL/GenBank/DDBJ whole genome shotgun (WGS) entry which is preliminary data.</text>
</comment>
<protein>
    <recommendedName>
        <fullName evidence="3">polynucleotide adenylyltransferase</fullName>
        <ecNumber evidence="3">2.7.7.19</ecNumber>
    </recommendedName>
</protein>
<comment type="subcellular location">
    <subcellularLocation>
        <location evidence="1">Nucleus</location>
    </subcellularLocation>
</comment>
<dbReference type="SUPFAM" id="SSF56219">
    <property type="entry name" value="DNase I-like"/>
    <property type="match status" value="1"/>
</dbReference>
<keyword evidence="14" id="KW-1185">Reference proteome</keyword>
<comment type="similarity">
    <text evidence="2">Belongs to the poly(A) polymerase family.</text>
</comment>
<dbReference type="Gene3D" id="1.10.1410.10">
    <property type="match status" value="1"/>
</dbReference>
<dbReference type="InterPro" id="IPR005135">
    <property type="entry name" value="Endo/exonuclease/phosphatase"/>
</dbReference>
<reference evidence="13" key="1">
    <citation type="submission" date="2022-10" db="EMBL/GenBank/DDBJ databases">
        <title>Tapping the CABI collections for fungal endophytes: first genome assemblies for Collariella, Neodidymelliopsis, Ascochyta clinopodiicola, Didymella pomorum, Didymosphaeria variabile, Neocosmospora piperis and Neocucurbitaria cava.</title>
        <authorList>
            <person name="Hill R."/>
        </authorList>
    </citation>
    <scope>NUCLEOTIDE SEQUENCE</scope>
    <source>
        <strain evidence="13">IMI 355091</strain>
    </source>
</reference>
<dbReference type="SUPFAM" id="SSF81631">
    <property type="entry name" value="PAP/OAS1 substrate-binding domain"/>
    <property type="match status" value="1"/>
</dbReference>
<evidence type="ECO:0000256" key="1">
    <source>
        <dbReference type="ARBA" id="ARBA00004123"/>
    </source>
</evidence>
<dbReference type="OrthoDB" id="10263155at2759"/>
<evidence type="ECO:0000256" key="6">
    <source>
        <dbReference type="ARBA" id="ARBA00022741"/>
    </source>
</evidence>
<keyword evidence="8" id="KW-0539">Nucleus</keyword>
<dbReference type="InterPro" id="IPR040459">
    <property type="entry name" value="MJ1316"/>
</dbReference>
<dbReference type="PANTHER" id="PTHR10682">
    <property type="entry name" value="POLY A POLYMERASE"/>
    <property type="match status" value="1"/>
</dbReference>
<sequence>MLRYPSHFKSLNFSDLSIMAGTQQTSASYTIPVTSYDTALCVLPPLEQCEHVNSLRELYDKAYGRWPAHVNLLYPFVTPERLPEAQRQIQAQIERNLDISTARTVKLDSAGLFRQRHNSTAILQESRESSNGSLESLRSLALQALGHKPSGHNFHLTAGQTEDNSMASLEFLISKVRLVPTIDFDIGSLAILIRERTSTDKTASRMRLWGSIALDSSDVPNKVTTSEYWLSETPTRDEDEDEDLEDIDVADPATFFNRAVQPGKTFCFDVSSRAWIQAASSQSPSFQPTSLTVSSYNVLVDSEYPPARDRDPLLISTLLSEAARADIVVLQEVSDDFLSSLLNNVEIQRQYPFTTHGPPSQPDIGPLPSLRNVAMISKWPFHWELVPFHRRHKGAVVAVFESIVPEGSLAVAGIHLTCGLTDGSVAAKKVQVHNLLTHLSRQHNNSQWIITGDFNLATSTHTINGALKTKSISTQTGQTLAAIEERLAADEILDAWSSVRDNHGLGDHELEGEELFDGEEGATFDPRNNVLAAATSGTSQNRPQRYDRVLFRPLGSLRATAFNMFGLPADVAGESTVPSDHYGVRASLQISKPVEELSPDHRQVLKEIKVECQQVPHLAAQEMQSTLHQHGMFLTDEEKSKRQAALDLLKEVVLGDSKASGTTDIPLVMVAVGSFAMETDTSASDIDCLCIGSISSKTFFKLARQRLQKAESRGIRILRKVEAGTGTMLELSVDGVPMDLQYCPAARVAERWSEFEDLPASDPVFNLSILSLRKLKPYRDLVYIKRTTPDLATFGLAYRAIKLWATQRGIYSSKFGYLGGVHITLMLSWVYKRIAHEIPVSDIQTISASDLVATFFHHYANFNWTGDMVYDAFFHKQKPRYHRTSREPMVVLGFHSPNSNVAHTSTLPGLSVLVKEFKAASARLSDVSMIWEDFFSQSDSQSLTGVGLGETQFLQSYKNYVSIDIQFWGRTLAKGKSLVGWVESRCLSLVVDIHRLLPEVEVRLWPARFTDSKSDEADGSNDYHGCYLIGLQRTATSTSTPRSSEERQATKQSLEKVVDRFLASLRTDEKNYDASISWVNASLVTQHGIQAQNLRLDDREWGGYATEIEPDSDDEEELGDMDEEDTELPKLPLRSKPASTSAPVSATKLRPASDVLNRLRWDPNLDPADYIIGYEDRFLGAKETSLEKWKTEQTDEEFIPQHRILYFRKKFNDEGDGKGELVWERATRIDKVFGSGASACK</sequence>
<proteinExistence type="inferred from homology"/>
<organism evidence="13 14">
    <name type="scientific">Didymella pomorum</name>
    <dbReference type="NCBI Taxonomy" id="749634"/>
    <lineage>
        <taxon>Eukaryota</taxon>
        <taxon>Fungi</taxon>
        <taxon>Dikarya</taxon>
        <taxon>Ascomycota</taxon>
        <taxon>Pezizomycotina</taxon>
        <taxon>Dothideomycetes</taxon>
        <taxon>Pleosporomycetidae</taxon>
        <taxon>Pleosporales</taxon>
        <taxon>Pleosporineae</taxon>
        <taxon>Didymellaceae</taxon>
        <taxon>Didymella</taxon>
    </lineage>
</organism>
<keyword evidence="6" id="KW-0547">Nucleotide-binding</keyword>
<feature type="compositionally biased region" description="Acidic residues" evidence="9">
    <location>
        <begin position="1108"/>
        <end position="1126"/>
    </location>
</feature>
<dbReference type="Gene3D" id="3.90.1140.10">
    <property type="entry name" value="Cyclic phosphodiesterase"/>
    <property type="match status" value="1"/>
</dbReference>
<feature type="domain" description="Endonuclease/exonuclease/phosphatase" evidence="10">
    <location>
        <begin position="295"/>
        <end position="581"/>
    </location>
</feature>
<evidence type="ECO:0000256" key="7">
    <source>
        <dbReference type="ARBA" id="ARBA00022840"/>
    </source>
</evidence>
<dbReference type="Proteomes" id="UP001140510">
    <property type="component" value="Unassembled WGS sequence"/>
</dbReference>
<dbReference type="Pfam" id="PF04457">
    <property type="entry name" value="MJ1316"/>
    <property type="match status" value="1"/>
</dbReference>
<keyword evidence="7" id="KW-0067">ATP-binding</keyword>
<keyword evidence="4" id="KW-0507">mRNA processing</keyword>
<evidence type="ECO:0000256" key="4">
    <source>
        <dbReference type="ARBA" id="ARBA00022664"/>
    </source>
</evidence>
<dbReference type="SUPFAM" id="SSF55003">
    <property type="entry name" value="PAP/Archaeal CCA-adding enzyme, C-terminal domain"/>
    <property type="match status" value="1"/>
</dbReference>
<feature type="region of interest" description="Disordered" evidence="9">
    <location>
        <begin position="1105"/>
        <end position="1147"/>
    </location>
</feature>
<dbReference type="Pfam" id="PF03372">
    <property type="entry name" value="Exo_endo_phos"/>
    <property type="match status" value="1"/>
</dbReference>
<feature type="domain" description="MJ1316 RNA cyclic group end recognition" evidence="11">
    <location>
        <begin position="1149"/>
        <end position="1225"/>
    </location>
</feature>
<dbReference type="Gene3D" id="3.30.70.590">
    <property type="entry name" value="Poly(A) polymerase predicted RNA binding domain"/>
    <property type="match status" value="1"/>
</dbReference>
<evidence type="ECO:0000256" key="3">
    <source>
        <dbReference type="ARBA" id="ARBA00012388"/>
    </source>
</evidence>
<evidence type="ECO:0000256" key="2">
    <source>
        <dbReference type="ARBA" id="ARBA00010912"/>
    </source>
</evidence>
<evidence type="ECO:0000256" key="9">
    <source>
        <dbReference type="SAM" id="MobiDB-lite"/>
    </source>
</evidence>
<dbReference type="Gene3D" id="3.30.460.10">
    <property type="entry name" value="Beta Polymerase, domain 2"/>
    <property type="match status" value="1"/>
</dbReference>
<dbReference type="PANTHER" id="PTHR10682:SF23">
    <property type="entry name" value="POLYNUCLEOTIDE ADENYLYLTRANSFERASE"/>
    <property type="match status" value="1"/>
</dbReference>
<evidence type="ECO:0000256" key="8">
    <source>
        <dbReference type="ARBA" id="ARBA00023242"/>
    </source>
</evidence>
<gene>
    <name evidence="13" type="ORF">N0V91_000519</name>
</gene>
<dbReference type="EC" id="2.7.7.19" evidence="3"/>
<dbReference type="GO" id="GO:1990817">
    <property type="term" value="F:poly(A) RNA polymerase activity"/>
    <property type="evidence" value="ECO:0007669"/>
    <property type="project" value="UniProtKB-EC"/>
</dbReference>
<evidence type="ECO:0000259" key="11">
    <source>
        <dbReference type="Pfam" id="PF04457"/>
    </source>
</evidence>
<dbReference type="InterPro" id="IPR043519">
    <property type="entry name" value="NT_sf"/>
</dbReference>
<evidence type="ECO:0000313" key="14">
    <source>
        <dbReference type="Proteomes" id="UP001140510"/>
    </source>
</evidence>
<dbReference type="GO" id="GO:0006397">
    <property type="term" value="P:mRNA processing"/>
    <property type="evidence" value="ECO:0007669"/>
    <property type="project" value="UniProtKB-KW"/>
</dbReference>
<accession>A0A9W8ZML7</accession>
<evidence type="ECO:0000259" key="10">
    <source>
        <dbReference type="Pfam" id="PF03372"/>
    </source>
</evidence>
<dbReference type="GO" id="GO:0031123">
    <property type="term" value="P:RNA 3'-end processing"/>
    <property type="evidence" value="ECO:0007669"/>
    <property type="project" value="InterPro"/>
</dbReference>
<dbReference type="SUPFAM" id="SSF81301">
    <property type="entry name" value="Nucleotidyltransferase"/>
    <property type="match status" value="1"/>
</dbReference>
<evidence type="ECO:0000256" key="5">
    <source>
        <dbReference type="ARBA" id="ARBA00022679"/>
    </source>
</evidence>
<dbReference type="GO" id="GO:0005634">
    <property type="term" value="C:nucleus"/>
    <property type="evidence" value="ECO:0007669"/>
    <property type="project" value="UniProtKB-SubCell"/>
</dbReference>
<name>A0A9W8ZML7_9PLEO</name>
<dbReference type="InterPro" id="IPR011068">
    <property type="entry name" value="NuclTrfase_I-like_C"/>
</dbReference>
<dbReference type="Pfam" id="PF04928">
    <property type="entry name" value="PAP_central"/>
    <property type="match status" value="1"/>
</dbReference>
<dbReference type="EMBL" id="JAPEVA010000002">
    <property type="protein sequence ID" value="KAJ4412757.1"/>
    <property type="molecule type" value="Genomic_DNA"/>
</dbReference>
<dbReference type="GO" id="GO:0003723">
    <property type="term" value="F:RNA binding"/>
    <property type="evidence" value="ECO:0007669"/>
    <property type="project" value="InterPro"/>
</dbReference>
<dbReference type="GO" id="GO:0005524">
    <property type="term" value="F:ATP binding"/>
    <property type="evidence" value="ECO:0007669"/>
    <property type="project" value="UniProtKB-KW"/>
</dbReference>
<dbReference type="Pfam" id="PF13563">
    <property type="entry name" value="2_5_RNA_ligase2"/>
    <property type="match status" value="1"/>
</dbReference>
<dbReference type="AlphaFoldDB" id="A0A9W8ZML7"/>
<evidence type="ECO:0000259" key="12">
    <source>
        <dbReference type="Pfam" id="PF04928"/>
    </source>
</evidence>
<evidence type="ECO:0000313" key="13">
    <source>
        <dbReference type="EMBL" id="KAJ4412757.1"/>
    </source>
</evidence>
<dbReference type="InterPro" id="IPR036691">
    <property type="entry name" value="Endo/exonu/phosph_ase_sf"/>
</dbReference>
<dbReference type="InterPro" id="IPR007012">
    <property type="entry name" value="PolA_pol_cen_dom"/>
</dbReference>
<feature type="domain" description="Poly(A) polymerase central" evidence="12">
    <location>
        <begin position="793"/>
        <end position="935"/>
    </location>
</feature>
<keyword evidence="5" id="KW-0808">Transferase</keyword>